<protein>
    <submittedName>
        <fullName evidence="2">WGS project CAEQ00000000 data, annotated contig 414</fullName>
    </submittedName>
</protein>
<feature type="region of interest" description="Disordered" evidence="1">
    <location>
        <begin position="30"/>
        <end position="64"/>
    </location>
</feature>
<dbReference type="AlphaFoldDB" id="F9WFP8"/>
<reference evidence="3" key="1">
    <citation type="submission" date="2011-07" db="EMBL/GenBank/DDBJ databases">
        <title>Divergent evolution of antigenic variation in African trypanosomes.</title>
        <authorList>
            <person name="Jackson A.P."/>
            <person name="Berry A."/>
            <person name="Allison H.C."/>
            <person name="Burton P."/>
            <person name="Anderson J."/>
            <person name="Aslett M."/>
            <person name="Brown R."/>
            <person name="Corton N."/>
            <person name="Harris D."/>
            <person name="Hauser H."/>
            <person name="Gamble J."/>
            <person name="Gilderthorp R."/>
            <person name="McQuillan J."/>
            <person name="Quail M.A."/>
            <person name="Sanders M."/>
            <person name="Van Tonder A."/>
            <person name="Ginger M.L."/>
            <person name="Donelson J.E."/>
            <person name="Field M.C."/>
            <person name="Barry J.D."/>
            <person name="Berriman M."/>
            <person name="Hertz-Fowler C."/>
        </authorList>
    </citation>
    <scope>NUCLEOTIDE SEQUENCE [LARGE SCALE GENOMIC DNA]</scope>
    <source>
        <strain evidence="3">IL3000</strain>
    </source>
</reference>
<evidence type="ECO:0000256" key="1">
    <source>
        <dbReference type="SAM" id="MobiDB-lite"/>
    </source>
</evidence>
<dbReference type="Proteomes" id="UP000000702">
    <property type="component" value="Unassembled WGS sequence"/>
</dbReference>
<evidence type="ECO:0000313" key="3">
    <source>
        <dbReference type="Proteomes" id="UP000000702"/>
    </source>
</evidence>
<sequence length="191" mass="20656">MVEEHPQQAIFSAAEGDHGAVFIKQMAGGGVQAPAPEPQQPSGFGNDQVGRQHARTAQHSVDARQQFTGGERLDQVIVGAHFQADDAIGFVIAGGQHQHRRGLVFAGANVAAEHQAIVAGHHDVQHDQVYRRGLEKRAHLAAIRNHGGPQAVLLQVVAYHLSNLTVIVHDEDVINVFHGPSLCQWELRLSL</sequence>
<gene>
    <name evidence="2" type="ORF">TCIL3000_0_10760</name>
</gene>
<feature type="compositionally biased region" description="Polar residues" evidence="1">
    <location>
        <begin position="55"/>
        <end position="64"/>
    </location>
</feature>
<accession>F9WFP8</accession>
<comment type="caution">
    <text evidence="2">The sequence shown here is derived from an EMBL/GenBank/DDBJ whole genome shotgun (WGS) entry which is preliminary data.</text>
</comment>
<name>F9WFP8_TRYCI</name>
<evidence type="ECO:0000313" key="2">
    <source>
        <dbReference type="EMBL" id="CCD16125.1"/>
    </source>
</evidence>
<dbReference type="EMBL" id="CAEQ01002175">
    <property type="protein sequence ID" value="CCD16125.1"/>
    <property type="molecule type" value="Genomic_DNA"/>
</dbReference>
<proteinExistence type="predicted"/>
<reference evidence="2 3" key="2">
    <citation type="journal article" date="2012" name="Proc. Natl. Acad. Sci. U.S.A.">
        <title>Antigenic diversity is generated by distinct evolutionary mechanisms in African trypanosome species.</title>
        <authorList>
            <person name="Jackson A.P."/>
            <person name="Berry A."/>
            <person name="Aslett M."/>
            <person name="Allison H.C."/>
            <person name="Burton P."/>
            <person name="Vavrova-Anderson J."/>
            <person name="Brown R."/>
            <person name="Browne H."/>
            <person name="Corton N."/>
            <person name="Hauser H."/>
            <person name="Gamble J."/>
            <person name="Gilderthorp R."/>
            <person name="Marcello L."/>
            <person name="McQuillan J."/>
            <person name="Otto T.D."/>
            <person name="Quail M.A."/>
            <person name="Sanders M.J."/>
            <person name="van Tonder A."/>
            <person name="Ginger M.L."/>
            <person name="Field M.C."/>
            <person name="Barry J.D."/>
            <person name="Hertz-Fowler C."/>
            <person name="Berriman M."/>
        </authorList>
    </citation>
    <scope>NUCLEOTIDE SEQUENCE [LARGE SCALE GENOMIC DNA]</scope>
    <source>
        <strain evidence="2 3">IL3000</strain>
    </source>
</reference>
<dbReference type="VEuPathDB" id="TriTrypDB:TcIL3000_0_10760"/>
<organism evidence="2 3">
    <name type="scientific">Trypanosoma congolense (strain IL3000)</name>
    <dbReference type="NCBI Taxonomy" id="1068625"/>
    <lineage>
        <taxon>Eukaryota</taxon>
        <taxon>Discoba</taxon>
        <taxon>Euglenozoa</taxon>
        <taxon>Kinetoplastea</taxon>
        <taxon>Metakinetoplastina</taxon>
        <taxon>Trypanosomatida</taxon>
        <taxon>Trypanosomatidae</taxon>
        <taxon>Trypanosoma</taxon>
        <taxon>Nannomonas</taxon>
    </lineage>
</organism>
<keyword evidence="3" id="KW-1185">Reference proteome</keyword>